<keyword evidence="3" id="KW-1185">Reference proteome</keyword>
<reference evidence="2" key="3">
    <citation type="submission" date="2025-09" db="UniProtKB">
        <authorList>
            <consortium name="Ensembl"/>
        </authorList>
    </citation>
    <scope>IDENTIFICATION</scope>
</reference>
<dbReference type="PANTHER" id="PTHR46013">
    <property type="entry name" value="VASCULAR CELL ADHESION MOLECULE 1"/>
    <property type="match status" value="1"/>
</dbReference>
<evidence type="ECO:0000313" key="3">
    <source>
        <dbReference type="Proteomes" id="UP000472263"/>
    </source>
</evidence>
<dbReference type="InParanoid" id="A0A667YAP0"/>
<proteinExistence type="predicted"/>
<dbReference type="Pfam" id="PF13895">
    <property type="entry name" value="Ig_2"/>
    <property type="match status" value="2"/>
</dbReference>
<dbReference type="PANTHER" id="PTHR46013:SF4">
    <property type="entry name" value="B-CELL RECEPTOR CD22-RELATED"/>
    <property type="match status" value="1"/>
</dbReference>
<feature type="domain" description="Ig-like" evidence="1">
    <location>
        <begin position="119"/>
        <end position="193"/>
    </location>
</feature>
<dbReference type="Pfam" id="PF13927">
    <property type="entry name" value="Ig_3"/>
    <property type="match status" value="1"/>
</dbReference>
<dbReference type="CDD" id="cd00096">
    <property type="entry name" value="Ig"/>
    <property type="match status" value="1"/>
</dbReference>
<dbReference type="InterPro" id="IPR003599">
    <property type="entry name" value="Ig_sub"/>
</dbReference>
<dbReference type="InterPro" id="IPR013783">
    <property type="entry name" value="Ig-like_fold"/>
</dbReference>
<sequence>SPHTCSNELYLVVMLQIHIHGDWKVTFNNQCGFRGASAVIKCSYDYPLLQIVTSVFWFRGEYVSGRWRLYDITGLASYRGRWEYLGENNHDCTLRINNLQDTDEGAYFFRFKTLLNSWTRLTTVVTPSTVTEGQRVSLTCESGCPSLSPFITWFRDGQPVTKSDFQARAEDAGSYYCAVSGQERTRSASVALSVQYAPKSVHLSVSPSGDIVKGFSVTFSCSCDANPAVTETGYSLYKDAHVASGQIHTISNIQPGHSGLYHCEAWNGIRRNGIGFLKSADFNLNVKSDPPGRVAEGSSVNLTCSSAANPAADSYTWYRRTGTPNSSLELVGSGQVLSLPSMEPSHTGHYLCRARNPLGEDSSAELLLEMQGGLCGFKFKCAFYPKPNRTIFIFTCISWILA</sequence>
<reference evidence="2" key="1">
    <citation type="submission" date="2019-06" db="EMBL/GenBank/DDBJ databases">
        <authorList>
            <consortium name="Wellcome Sanger Institute Data Sharing"/>
        </authorList>
    </citation>
    <scope>NUCLEOTIDE SEQUENCE [LARGE SCALE GENOMIC DNA]</scope>
</reference>
<accession>A0A667YAP0</accession>
<dbReference type="InterPro" id="IPR036179">
    <property type="entry name" value="Ig-like_dom_sf"/>
</dbReference>
<dbReference type="GeneTree" id="ENSGT01010000222294"/>
<evidence type="ECO:0000313" key="2">
    <source>
        <dbReference type="Ensembl" id="ENSMMDP00005018386.1"/>
    </source>
</evidence>
<dbReference type="Proteomes" id="UP000472263">
    <property type="component" value="Chromosome 16"/>
</dbReference>
<dbReference type="Ensembl" id="ENSMMDT00005018834.1">
    <property type="protein sequence ID" value="ENSMMDP00005018386.1"/>
    <property type="gene ID" value="ENSMMDG00005009173.1"/>
</dbReference>
<dbReference type="InterPro" id="IPR007110">
    <property type="entry name" value="Ig-like_dom"/>
</dbReference>
<name>A0A667YAP0_9TELE</name>
<dbReference type="InterPro" id="IPR003598">
    <property type="entry name" value="Ig_sub2"/>
</dbReference>
<reference evidence="2" key="2">
    <citation type="submission" date="2025-08" db="UniProtKB">
        <authorList>
            <consortium name="Ensembl"/>
        </authorList>
    </citation>
    <scope>IDENTIFICATION</scope>
</reference>
<feature type="domain" description="Ig-like" evidence="1">
    <location>
        <begin position="294"/>
        <end position="369"/>
    </location>
</feature>
<dbReference type="SMART" id="SM00408">
    <property type="entry name" value="IGc2"/>
    <property type="match status" value="2"/>
</dbReference>
<protein>
    <recommendedName>
        <fullName evidence="1">Ig-like domain-containing protein</fullName>
    </recommendedName>
</protein>
<evidence type="ECO:0000259" key="1">
    <source>
        <dbReference type="PROSITE" id="PS50835"/>
    </source>
</evidence>
<dbReference type="SUPFAM" id="SSF48726">
    <property type="entry name" value="Immunoglobulin"/>
    <property type="match status" value="4"/>
</dbReference>
<organism evidence="2 3">
    <name type="scientific">Myripristis murdjan</name>
    <name type="common">pinecone soldierfish</name>
    <dbReference type="NCBI Taxonomy" id="586833"/>
    <lineage>
        <taxon>Eukaryota</taxon>
        <taxon>Metazoa</taxon>
        <taxon>Chordata</taxon>
        <taxon>Craniata</taxon>
        <taxon>Vertebrata</taxon>
        <taxon>Euteleostomi</taxon>
        <taxon>Actinopterygii</taxon>
        <taxon>Neopterygii</taxon>
        <taxon>Teleostei</taxon>
        <taxon>Neoteleostei</taxon>
        <taxon>Acanthomorphata</taxon>
        <taxon>Holocentriformes</taxon>
        <taxon>Holocentridae</taxon>
        <taxon>Myripristis</taxon>
    </lineage>
</organism>
<dbReference type="SMART" id="SM00409">
    <property type="entry name" value="IG"/>
    <property type="match status" value="4"/>
</dbReference>
<dbReference type="Gene3D" id="2.60.40.10">
    <property type="entry name" value="Immunoglobulins"/>
    <property type="match status" value="4"/>
</dbReference>
<dbReference type="PROSITE" id="PS50835">
    <property type="entry name" value="IG_LIKE"/>
    <property type="match status" value="2"/>
</dbReference>
<dbReference type="AlphaFoldDB" id="A0A667YAP0"/>